<dbReference type="GO" id="GO:0034625">
    <property type="term" value="P:fatty acid elongation, monounsaturated fatty acid"/>
    <property type="evidence" value="ECO:0007669"/>
    <property type="project" value="TreeGrafter"/>
</dbReference>
<feature type="transmembrane region" description="Helical" evidence="10">
    <location>
        <begin position="140"/>
        <end position="157"/>
    </location>
</feature>
<keyword evidence="9 10" id="KW-0275">Fatty acid biosynthesis</keyword>
<feature type="transmembrane region" description="Helical" evidence="10">
    <location>
        <begin position="107"/>
        <end position="128"/>
    </location>
</feature>
<dbReference type="GeneID" id="117136886"/>
<feature type="transmembrane region" description="Helical" evidence="10">
    <location>
        <begin position="203"/>
        <end position="221"/>
    </location>
</feature>
<keyword evidence="4 10" id="KW-0812">Transmembrane</keyword>
<dbReference type="GO" id="GO:0042761">
    <property type="term" value="P:very long-chain fatty acid biosynthetic process"/>
    <property type="evidence" value="ECO:0007669"/>
    <property type="project" value="TreeGrafter"/>
</dbReference>
<dbReference type="InterPro" id="IPR002076">
    <property type="entry name" value="ELO_fam"/>
</dbReference>
<reference evidence="12" key="1">
    <citation type="submission" date="2025-08" db="UniProtKB">
        <authorList>
            <consortium name="RefSeq"/>
        </authorList>
    </citation>
    <scope>IDENTIFICATION</scope>
    <source>
        <strain evidence="12">Mau12</strain>
        <tissue evidence="12">Whole Body</tissue>
    </source>
</reference>
<keyword evidence="7 10" id="KW-0443">Lipid metabolism</keyword>
<evidence type="ECO:0000313" key="12">
    <source>
        <dbReference type="RefSeq" id="XP_033153888.1"/>
    </source>
</evidence>
<comment type="catalytic activity">
    <reaction evidence="10">
        <text>a very-long-chain acyl-CoA + malonyl-CoA + H(+) = a very-long-chain 3-oxoacyl-CoA + CO2 + CoA</text>
        <dbReference type="Rhea" id="RHEA:32727"/>
        <dbReference type="ChEBI" id="CHEBI:15378"/>
        <dbReference type="ChEBI" id="CHEBI:16526"/>
        <dbReference type="ChEBI" id="CHEBI:57287"/>
        <dbReference type="ChEBI" id="CHEBI:57384"/>
        <dbReference type="ChEBI" id="CHEBI:90725"/>
        <dbReference type="ChEBI" id="CHEBI:90736"/>
        <dbReference type="EC" id="2.3.1.199"/>
    </reaction>
</comment>
<evidence type="ECO:0000256" key="4">
    <source>
        <dbReference type="ARBA" id="ARBA00022692"/>
    </source>
</evidence>
<evidence type="ECO:0000313" key="11">
    <source>
        <dbReference type="Proteomes" id="UP000515162"/>
    </source>
</evidence>
<evidence type="ECO:0000256" key="5">
    <source>
        <dbReference type="ARBA" id="ARBA00022832"/>
    </source>
</evidence>
<dbReference type="GO" id="GO:0019367">
    <property type="term" value="P:fatty acid elongation, saturated fatty acid"/>
    <property type="evidence" value="ECO:0007669"/>
    <property type="project" value="TreeGrafter"/>
</dbReference>
<keyword evidence="6 10" id="KW-1133">Transmembrane helix</keyword>
<evidence type="ECO:0000256" key="10">
    <source>
        <dbReference type="RuleBase" id="RU361115"/>
    </source>
</evidence>
<dbReference type="Proteomes" id="UP000515162">
    <property type="component" value="Chromosome 2R"/>
</dbReference>
<keyword evidence="2 10" id="KW-0444">Lipid biosynthesis</keyword>
<keyword evidence="5 10" id="KW-0276">Fatty acid metabolism</keyword>
<feature type="transmembrane region" description="Helical" evidence="10">
    <location>
        <begin position="60"/>
        <end position="82"/>
    </location>
</feature>
<evidence type="ECO:0000256" key="1">
    <source>
        <dbReference type="ARBA" id="ARBA00004141"/>
    </source>
</evidence>
<proteinExistence type="inferred from homology"/>
<dbReference type="GO" id="GO:0034626">
    <property type="term" value="P:fatty acid elongation, polyunsaturated fatty acid"/>
    <property type="evidence" value="ECO:0007669"/>
    <property type="project" value="TreeGrafter"/>
</dbReference>
<feature type="transmembrane region" description="Helical" evidence="10">
    <location>
        <begin position="20"/>
        <end position="40"/>
    </location>
</feature>
<dbReference type="GO" id="GO:0030148">
    <property type="term" value="P:sphingolipid biosynthetic process"/>
    <property type="evidence" value="ECO:0007669"/>
    <property type="project" value="TreeGrafter"/>
</dbReference>
<gene>
    <name evidence="12" type="primary">LOC117136886</name>
</gene>
<keyword evidence="3 10" id="KW-0808">Transferase</keyword>
<dbReference type="Pfam" id="PF01151">
    <property type="entry name" value="ELO"/>
    <property type="match status" value="1"/>
</dbReference>
<feature type="transmembrane region" description="Helical" evidence="10">
    <location>
        <begin position="163"/>
        <end position="183"/>
    </location>
</feature>
<keyword evidence="11" id="KW-1185">Reference proteome</keyword>
<dbReference type="PANTHER" id="PTHR11157:SF116">
    <property type="entry name" value="ELONGATION OF VERY LONG CHAIN FATTY ACIDS PROTEIN-RELATED"/>
    <property type="match status" value="1"/>
</dbReference>
<evidence type="ECO:0000256" key="3">
    <source>
        <dbReference type="ARBA" id="ARBA00022679"/>
    </source>
</evidence>
<accession>A0A6P8JE33</accession>
<protein>
    <recommendedName>
        <fullName evidence="10">Elongation of very long chain fatty acids protein</fullName>
        <ecNumber evidence="10">2.3.1.199</ecNumber>
    </recommendedName>
    <alternativeName>
        <fullName evidence="10">Very-long-chain 3-oxoacyl-CoA synthase</fullName>
    </alternativeName>
</protein>
<comment type="similarity">
    <text evidence="10">Belongs to the ELO family.</text>
</comment>
<comment type="subcellular location">
    <subcellularLocation>
        <location evidence="1">Membrane</location>
        <topology evidence="1">Multi-pass membrane protein</topology>
    </subcellularLocation>
</comment>
<dbReference type="PANTHER" id="PTHR11157">
    <property type="entry name" value="FATTY ACID ACYL TRANSFERASE-RELATED"/>
    <property type="match status" value="1"/>
</dbReference>
<evidence type="ECO:0000256" key="8">
    <source>
        <dbReference type="ARBA" id="ARBA00023136"/>
    </source>
</evidence>
<dbReference type="AlphaFoldDB" id="A0A6P8JE33"/>
<name>A0A6P8JE33_DROMA</name>
<evidence type="ECO:0000256" key="7">
    <source>
        <dbReference type="ARBA" id="ARBA00023098"/>
    </source>
</evidence>
<feature type="transmembrane region" description="Helical" evidence="10">
    <location>
        <begin position="233"/>
        <end position="251"/>
    </location>
</feature>
<evidence type="ECO:0000256" key="6">
    <source>
        <dbReference type="ARBA" id="ARBA00022989"/>
    </source>
</evidence>
<dbReference type="GO" id="GO:0005789">
    <property type="term" value="C:endoplasmic reticulum membrane"/>
    <property type="evidence" value="ECO:0007669"/>
    <property type="project" value="TreeGrafter"/>
</dbReference>
<dbReference type="GO" id="GO:0009922">
    <property type="term" value="F:fatty acid elongase activity"/>
    <property type="evidence" value="ECO:0007669"/>
    <property type="project" value="UniProtKB-EC"/>
</dbReference>
<dbReference type="RefSeq" id="XP_033153888.1">
    <property type="nucleotide sequence ID" value="XM_033297997.1"/>
</dbReference>
<evidence type="ECO:0000256" key="9">
    <source>
        <dbReference type="ARBA" id="ARBA00023160"/>
    </source>
</evidence>
<organism evidence="11 12">
    <name type="scientific">Drosophila mauritiana</name>
    <name type="common">Fruit fly</name>
    <dbReference type="NCBI Taxonomy" id="7226"/>
    <lineage>
        <taxon>Eukaryota</taxon>
        <taxon>Metazoa</taxon>
        <taxon>Ecdysozoa</taxon>
        <taxon>Arthropoda</taxon>
        <taxon>Hexapoda</taxon>
        <taxon>Insecta</taxon>
        <taxon>Pterygota</taxon>
        <taxon>Neoptera</taxon>
        <taxon>Endopterygota</taxon>
        <taxon>Diptera</taxon>
        <taxon>Brachycera</taxon>
        <taxon>Muscomorpha</taxon>
        <taxon>Ephydroidea</taxon>
        <taxon>Drosophilidae</taxon>
        <taxon>Drosophila</taxon>
        <taxon>Sophophora</taxon>
    </lineage>
</organism>
<dbReference type="EC" id="2.3.1.199" evidence="10"/>
<sequence>MNSTLLDLFRGLPADHVRLPMFGTPLPAIVIVLCYLLLIFKVGPDFMRSRKPYNMRKAMLIYNFCQVLMNSGIFLMGTYYLLIKRLYDLRCMTMLSSDHPDKDVDRLFTYFYFINKVIDLIDTIFFVLRKSNKQITVLHVYHHVFMVLGVPLIYYFYGPGGQYNLMGYLNSFVHVVMYAYYFASAWYPNVKSRLWWKEYITKLQFLQFMILFAQSVLTLWLNPGCRVPKVLQYVQLGGSISMMTMFGNFYYQTYVKAKSKEQ</sequence>
<keyword evidence="8 10" id="KW-0472">Membrane</keyword>
<evidence type="ECO:0000256" key="2">
    <source>
        <dbReference type="ARBA" id="ARBA00022516"/>
    </source>
</evidence>